<evidence type="ECO:0000259" key="1">
    <source>
        <dbReference type="PROSITE" id="PS51186"/>
    </source>
</evidence>
<dbReference type="AlphaFoldDB" id="A0A6N7YME1"/>
<dbReference type="CDD" id="cd04301">
    <property type="entry name" value="NAT_SF"/>
    <property type="match status" value="1"/>
</dbReference>
<organism evidence="2 3">
    <name type="scientific">Amycolatopsis pithecellobii</name>
    <dbReference type="NCBI Taxonomy" id="664692"/>
    <lineage>
        <taxon>Bacteria</taxon>
        <taxon>Bacillati</taxon>
        <taxon>Actinomycetota</taxon>
        <taxon>Actinomycetes</taxon>
        <taxon>Pseudonocardiales</taxon>
        <taxon>Pseudonocardiaceae</taxon>
        <taxon>Amycolatopsis</taxon>
    </lineage>
</organism>
<dbReference type="SUPFAM" id="SSF55729">
    <property type="entry name" value="Acyl-CoA N-acyltransferases (Nat)"/>
    <property type="match status" value="1"/>
</dbReference>
<dbReference type="InterPro" id="IPR016181">
    <property type="entry name" value="Acyl_CoA_acyltransferase"/>
</dbReference>
<dbReference type="Gene3D" id="3.40.630.30">
    <property type="match status" value="1"/>
</dbReference>
<reference evidence="2 3" key="1">
    <citation type="submission" date="2019-11" db="EMBL/GenBank/DDBJ databases">
        <title>Draft genome of Amycolatopsis RM579.</title>
        <authorList>
            <person name="Duangmal K."/>
            <person name="Mingma R."/>
        </authorList>
    </citation>
    <scope>NUCLEOTIDE SEQUENCE [LARGE SCALE GENOMIC DNA]</scope>
    <source>
        <strain evidence="2 3">RM579</strain>
    </source>
</reference>
<dbReference type="InterPro" id="IPR000182">
    <property type="entry name" value="GNAT_dom"/>
</dbReference>
<dbReference type="EMBL" id="WMBA01000009">
    <property type="protein sequence ID" value="MTD54135.1"/>
    <property type="molecule type" value="Genomic_DNA"/>
</dbReference>
<dbReference type="PROSITE" id="PS51186">
    <property type="entry name" value="GNAT"/>
    <property type="match status" value="1"/>
</dbReference>
<dbReference type="InterPro" id="IPR051531">
    <property type="entry name" value="N-acetyltransferase"/>
</dbReference>
<keyword evidence="2" id="KW-0808">Transferase</keyword>
<gene>
    <name evidence="2" type="ORF">GKO32_09135</name>
</gene>
<accession>A0A6N7YME1</accession>
<comment type="caution">
    <text evidence="2">The sequence shown here is derived from an EMBL/GenBank/DDBJ whole genome shotgun (WGS) entry which is preliminary data.</text>
</comment>
<sequence>MTQVNAALRARLLHVLQPAYPVRTPRLNLRPFVASDTAAFNAIYTHPELVRHLACGRLDRAGVQALLACKAQRTGLTEPGQTLSLAMVLVDTGEVVGDASLGWVRAEHDVGELVIVLHPRHQGKGYAAEAGIAILRLGFEGLDLHQVFGVCATRDIASASLMEGLGMQPDPALREREQLERKWPDELVYSLLALDWRSRAKM</sequence>
<dbReference type="Proteomes" id="UP000440096">
    <property type="component" value="Unassembled WGS sequence"/>
</dbReference>
<name>A0A6N7YME1_9PSEU</name>
<evidence type="ECO:0000313" key="3">
    <source>
        <dbReference type="Proteomes" id="UP000440096"/>
    </source>
</evidence>
<dbReference type="PANTHER" id="PTHR43792">
    <property type="entry name" value="GNAT FAMILY, PUTATIVE (AFU_ORTHOLOGUE AFUA_3G00765)-RELATED-RELATED"/>
    <property type="match status" value="1"/>
</dbReference>
<evidence type="ECO:0000313" key="2">
    <source>
        <dbReference type="EMBL" id="MTD54135.1"/>
    </source>
</evidence>
<dbReference type="GO" id="GO:0016747">
    <property type="term" value="F:acyltransferase activity, transferring groups other than amino-acyl groups"/>
    <property type="evidence" value="ECO:0007669"/>
    <property type="project" value="InterPro"/>
</dbReference>
<dbReference type="Pfam" id="PF13302">
    <property type="entry name" value="Acetyltransf_3"/>
    <property type="match status" value="1"/>
</dbReference>
<proteinExistence type="predicted"/>
<protein>
    <submittedName>
        <fullName evidence="2">GNAT family N-acetyltransferase</fullName>
    </submittedName>
</protein>
<feature type="domain" description="N-acetyltransferase" evidence="1">
    <location>
        <begin position="27"/>
        <end position="194"/>
    </location>
</feature>
<keyword evidence="3" id="KW-1185">Reference proteome</keyword>